<keyword evidence="3" id="KW-1185">Reference proteome</keyword>
<comment type="caution">
    <text evidence="2">The sequence shown here is derived from an EMBL/GenBank/DDBJ whole genome shotgun (WGS) entry which is preliminary data.</text>
</comment>
<evidence type="ECO:0000313" key="2">
    <source>
        <dbReference type="EMBL" id="GMA85400.1"/>
    </source>
</evidence>
<feature type="region of interest" description="Disordered" evidence="1">
    <location>
        <begin position="85"/>
        <end position="146"/>
    </location>
</feature>
<feature type="compositionally biased region" description="Basic residues" evidence="1">
    <location>
        <begin position="85"/>
        <end position="116"/>
    </location>
</feature>
<gene>
    <name evidence="2" type="ORF">GCM10025868_06500</name>
</gene>
<accession>A0ABQ6JDX6</accession>
<evidence type="ECO:0000256" key="1">
    <source>
        <dbReference type="SAM" id="MobiDB-lite"/>
    </source>
</evidence>
<organism evidence="2 3">
    <name type="scientific">Angustibacter aerolatus</name>
    <dbReference type="NCBI Taxonomy" id="1162965"/>
    <lineage>
        <taxon>Bacteria</taxon>
        <taxon>Bacillati</taxon>
        <taxon>Actinomycetota</taxon>
        <taxon>Actinomycetes</taxon>
        <taxon>Kineosporiales</taxon>
        <taxon>Kineosporiaceae</taxon>
    </lineage>
</organism>
<dbReference type="Proteomes" id="UP001157017">
    <property type="component" value="Unassembled WGS sequence"/>
</dbReference>
<evidence type="ECO:0008006" key="4">
    <source>
        <dbReference type="Google" id="ProtNLM"/>
    </source>
</evidence>
<name>A0ABQ6JDX6_9ACTN</name>
<dbReference type="EMBL" id="BSUZ01000001">
    <property type="protein sequence ID" value="GMA85400.1"/>
    <property type="molecule type" value="Genomic_DNA"/>
</dbReference>
<evidence type="ECO:0000313" key="3">
    <source>
        <dbReference type="Proteomes" id="UP001157017"/>
    </source>
</evidence>
<protein>
    <recommendedName>
        <fullName evidence="4">YCII-related domain-containing protein</fullName>
    </recommendedName>
</protein>
<reference evidence="3" key="1">
    <citation type="journal article" date="2019" name="Int. J. Syst. Evol. Microbiol.">
        <title>The Global Catalogue of Microorganisms (GCM) 10K type strain sequencing project: providing services to taxonomists for standard genome sequencing and annotation.</title>
        <authorList>
            <consortium name="The Broad Institute Genomics Platform"/>
            <consortium name="The Broad Institute Genome Sequencing Center for Infectious Disease"/>
            <person name="Wu L."/>
            <person name="Ma J."/>
        </authorList>
    </citation>
    <scope>NUCLEOTIDE SEQUENCE [LARGE SCALE GENOMIC DNA]</scope>
    <source>
        <strain evidence="3">NBRC 108730</strain>
    </source>
</reference>
<proteinExistence type="predicted"/>
<sequence length="146" mass="15735">MANSDGDLGTWATDVEPWLGQRAGVAVLPPTKEGGDPRTVVVLAVTDADKAKAGIAKVSKGEAVCEFPDGFAVCGEKTDAHALQARRGRRRGRLARRRRHLPVGRRGSRRQRRAAHLVRPGEGARGGTRLARPGSVACRRRRSATR</sequence>